<protein>
    <submittedName>
        <fullName evidence="1">Gamma-glutamyltransferase family protein</fullName>
    </submittedName>
</protein>
<dbReference type="PANTHER" id="PTHR43881:SF1">
    <property type="entry name" value="GAMMA-GLUTAMYLTRANSPEPTIDASE (AFU_ORTHOLOGUE AFUA_4G13580)"/>
    <property type="match status" value="1"/>
</dbReference>
<dbReference type="InterPro" id="IPR043137">
    <property type="entry name" value="GGT_ssub_C"/>
</dbReference>
<dbReference type="InterPro" id="IPR043138">
    <property type="entry name" value="GGT_lsub"/>
</dbReference>
<accession>A0ABS8DNL5</accession>
<dbReference type="SUPFAM" id="SSF56235">
    <property type="entry name" value="N-terminal nucleophile aminohydrolases (Ntn hydrolases)"/>
    <property type="match status" value="1"/>
</dbReference>
<dbReference type="Gene3D" id="3.60.20.40">
    <property type="match status" value="1"/>
</dbReference>
<evidence type="ECO:0000313" key="1">
    <source>
        <dbReference type="EMBL" id="MCB8887828.1"/>
    </source>
</evidence>
<dbReference type="Pfam" id="PF01019">
    <property type="entry name" value="G_glu_transpept"/>
    <property type="match status" value="1"/>
</dbReference>
<dbReference type="PANTHER" id="PTHR43881">
    <property type="entry name" value="GAMMA-GLUTAMYLTRANSPEPTIDASE (AFU_ORTHOLOGUE AFUA_4G13580)"/>
    <property type="match status" value="1"/>
</dbReference>
<dbReference type="EMBL" id="WHVL01000001">
    <property type="protein sequence ID" value="MCB8887828.1"/>
    <property type="molecule type" value="Genomic_DNA"/>
</dbReference>
<comment type="caution">
    <text evidence="1">The sequence shown here is derived from an EMBL/GenBank/DDBJ whole genome shotgun (WGS) entry which is preliminary data.</text>
</comment>
<dbReference type="InterPro" id="IPR052896">
    <property type="entry name" value="GGT-like_enzyme"/>
</dbReference>
<dbReference type="Gene3D" id="1.10.246.130">
    <property type="match status" value="1"/>
</dbReference>
<sequence>MPPFTTRPEIKGTFGAVTSTHWLASSVGMAILEKGGNAFDAAVAVGFVLQIVEPHLNGPGGEVPIIAMRHDDDAPRVICGQGVTPRAATPEAFAALGLKMVPGTGLLPAVVPGAFDAWMLLLRDYGTLSLEEVLTPAIGYAEQGFPLLSRAVSSIVPVIDFFKQQWPSSAEQWLVDGQAPKADKLFRSPRIAATYRRILSEAQMAGPDREAQIERAREVFYKGFVAEAVDRFYREPLMDSTGKRHAGLLTGDDMARWSATLEPTVSYRYHGMEVHKAGLWTQGPVFLQQLALLKETDFQAIGPESPEFVHCVAEAAKLAFADREAWYGDGEREREGEGGVSIEMLLSDEYNRARRQLIGEHASGEIRPGFEGESRISSILALAGSEPTIGPGGGEPTFAPLPSVEGDTVHLDIVDRFGNMVSATPSGGWLQSSPSVPELGFSISTRAQMTWLTPGLASTLMPGRRPRTTLTPTLVTRSGKPYLALGSPGGDQQDQWSLTTFLRIVHYGFDLQRAIDAPQFQIRHFPASFHPRESAVGRLMIEGRFSKDTLEALRAKGHDVTVMDDWALGRVCAVARCDDMVHGAASARHMQGYAVGR</sequence>
<dbReference type="RefSeq" id="WP_227388425.1">
    <property type="nucleotide sequence ID" value="NZ_JBHSCJ010000003.1"/>
</dbReference>
<proteinExistence type="predicted"/>
<gene>
    <name evidence="1" type="ORF">GEV37_01615</name>
</gene>
<organism evidence="1 2">
    <name type="scientific">Vreelandella malpeensis</name>
    <dbReference type="NCBI Taxonomy" id="1172368"/>
    <lineage>
        <taxon>Bacteria</taxon>
        <taxon>Pseudomonadati</taxon>
        <taxon>Pseudomonadota</taxon>
        <taxon>Gammaproteobacteria</taxon>
        <taxon>Oceanospirillales</taxon>
        <taxon>Halomonadaceae</taxon>
        <taxon>Vreelandella</taxon>
    </lineage>
</organism>
<dbReference type="PRINTS" id="PR01210">
    <property type="entry name" value="GGTRANSPTASE"/>
</dbReference>
<evidence type="ECO:0000313" key="2">
    <source>
        <dbReference type="Proteomes" id="UP001319882"/>
    </source>
</evidence>
<keyword evidence="2" id="KW-1185">Reference proteome</keyword>
<reference evidence="1 2" key="1">
    <citation type="journal article" date="2021" name="Sci. Rep.">
        <title>Genome analysis of a halophilic bacterium Halomonas malpeensis YU-PRIM-29(T) reveals its exopolysaccharide and pigment producing capabilities.</title>
        <authorList>
            <person name="Athmika"/>
            <person name="Ghate S.D."/>
            <person name="Arun A.B."/>
            <person name="Rao S.S."/>
            <person name="Kumar S.T.A."/>
            <person name="Kandiyil M.K."/>
            <person name="Saptami K."/>
            <person name="Rekha P.D."/>
        </authorList>
    </citation>
    <scope>NUCLEOTIDE SEQUENCE [LARGE SCALE GENOMIC DNA]</scope>
    <source>
        <strain evidence="2">prim 29</strain>
    </source>
</reference>
<dbReference type="Proteomes" id="UP001319882">
    <property type="component" value="Unassembled WGS sequence"/>
</dbReference>
<name>A0ABS8DNL5_9GAMM</name>
<dbReference type="InterPro" id="IPR029055">
    <property type="entry name" value="Ntn_hydrolases_N"/>
</dbReference>